<organism evidence="6">
    <name type="scientific">Cyprideis torosa</name>
    <dbReference type="NCBI Taxonomy" id="163714"/>
    <lineage>
        <taxon>Eukaryota</taxon>
        <taxon>Metazoa</taxon>
        <taxon>Ecdysozoa</taxon>
        <taxon>Arthropoda</taxon>
        <taxon>Crustacea</taxon>
        <taxon>Oligostraca</taxon>
        <taxon>Ostracoda</taxon>
        <taxon>Podocopa</taxon>
        <taxon>Podocopida</taxon>
        <taxon>Cytherocopina</taxon>
        <taxon>Cytheroidea</taxon>
        <taxon>Cytherideidae</taxon>
        <taxon>Cyprideis</taxon>
    </lineage>
</organism>
<evidence type="ECO:0000256" key="2">
    <source>
        <dbReference type="ARBA" id="ARBA00022679"/>
    </source>
</evidence>
<accession>A0A7R8WMB1</accession>
<protein>
    <submittedName>
        <fullName evidence="6">Uncharacterized protein</fullName>
    </submittedName>
</protein>
<evidence type="ECO:0000256" key="1">
    <source>
        <dbReference type="ARBA" id="ARBA00004141"/>
    </source>
</evidence>
<proteinExistence type="predicted"/>
<evidence type="ECO:0000256" key="5">
    <source>
        <dbReference type="ARBA" id="ARBA00023136"/>
    </source>
</evidence>
<gene>
    <name evidence="6" type="ORF">CTOB1V02_LOCUS12223</name>
</gene>
<dbReference type="GO" id="GO:0044038">
    <property type="term" value="P:cell wall macromolecule biosynthetic process"/>
    <property type="evidence" value="ECO:0007669"/>
    <property type="project" value="TreeGrafter"/>
</dbReference>
<dbReference type="PANTHER" id="PTHR22926:SF5">
    <property type="entry name" value="PHOSPHO-N-ACETYLMURAMOYL-PENTAPEPTIDE-TRANSFERASE HOMOLOG"/>
    <property type="match status" value="1"/>
</dbReference>
<dbReference type="InterPro" id="IPR000715">
    <property type="entry name" value="Glycosyl_transferase_4"/>
</dbReference>
<sequence length="301" mass="34103">MLYYFFTYIESNYNLPGAGLFAYNSFRAGMAAIMALFIALIFGKRIINYLRRKQLGETVRDLGLEGQIEKTGTPTMGGFIIILGALVPVLLFAKLHNPYIILLLISTLWMGGIGFLDDYIKVFRKNKDGLSGKFKVMGQVGLGLIVGLTLFFHPDVVVKENLPQDQKKISIDESGRLHREYFGEAKKMTTTNVPFVKSNQLNYSSLTIGGLIAVIAVMLRKELLIPVLCGIFLVENLSVMLQVSWFKYTKKRYGEGRRIFLMSPLHHHFQMKNYHESKIVNRFLIIGVLLALISVLTLKLR</sequence>
<dbReference type="GO" id="GO:0016780">
    <property type="term" value="F:phosphotransferase activity, for other substituted phosphate groups"/>
    <property type="evidence" value="ECO:0007669"/>
    <property type="project" value="InterPro"/>
</dbReference>
<keyword evidence="2" id="KW-0808">Transferase</keyword>
<evidence type="ECO:0000256" key="4">
    <source>
        <dbReference type="ARBA" id="ARBA00022989"/>
    </source>
</evidence>
<dbReference type="PANTHER" id="PTHR22926">
    <property type="entry name" value="PHOSPHO-N-ACETYLMURAMOYL-PENTAPEPTIDE-TRANSFERASE"/>
    <property type="match status" value="1"/>
</dbReference>
<evidence type="ECO:0000313" key="6">
    <source>
        <dbReference type="EMBL" id="CAD7234407.1"/>
    </source>
</evidence>
<name>A0A7R8WMB1_9CRUS</name>
<dbReference type="EMBL" id="OB668595">
    <property type="protein sequence ID" value="CAD7234407.1"/>
    <property type="molecule type" value="Genomic_DNA"/>
</dbReference>
<dbReference type="AlphaFoldDB" id="A0A7R8WMB1"/>
<dbReference type="GO" id="GO:0005886">
    <property type="term" value="C:plasma membrane"/>
    <property type="evidence" value="ECO:0007669"/>
    <property type="project" value="TreeGrafter"/>
</dbReference>
<dbReference type="OrthoDB" id="5600529at2759"/>
<reference evidence="6" key="1">
    <citation type="submission" date="2020-11" db="EMBL/GenBank/DDBJ databases">
        <authorList>
            <person name="Tran Van P."/>
        </authorList>
    </citation>
    <scope>NUCLEOTIDE SEQUENCE</scope>
</reference>
<keyword evidence="4" id="KW-1133">Transmembrane helix</keyword>
<dbReference type="GO" id="GO:0071555">
    <property type="term" value="P:cell wall organization"/>
    <property type="evidence" value="ECO:0007669"/>
    <property type="project" value="TreeGrafter"/>
</dbReference>
<keyword evidence="5" id="KW-0472">Membrane</keyword>
<keyword evidence="3" id="KW-0812">Transmembrane</keyword>
<comment type="subcellular location">
    <subcellularLocation>
        <location evidence="1">Membrane</location>
        <topology evidence="1">Multi-pass membrane protein</topology>
    </subcellularLocation>
</comment>
<evidence type="ECO:0000256" key="3">
    <source>
        <dbReference type="ARBA" id="ARBA00022692"/>
    </source>
</evidence>